<dbReference type="Pfam" id="PF00535">
    <property type="entry name" value="Glycos_transf_2"/>
    <property type="match status" value="1"/>
</dbReference>
<evidence type="ECO:0000313" key="3">
    <source>
        <dbReference type="Proteomes" id="UP001060275"/>
    </source>
</evidence>
<dbReference type="CDD" id="cd00761">
    <property type="entry name" value="Glyco_tranf_GTA_type"/>
    <property type="match status" value="1"/>
</dbReference>
<dbReference type="RefSeq" id="WP_254675091.1">
    <property type="nucleotide sequence ID" value="NZ_JAMWDU010000004.1"/>
</dbReference>
<protein>
    <submittedName>
        <fullName evidence="2">Glycosyltransferase</fullName>
    </submittedName>
</protein>
<reference evidence="2" key="1">
    <citation type="submission" date="2022-06" db="EMBL/GenBank/DDBJ databases">
        <title>Devosia sp. XJ19-45 genome assembly.</title>
        <authorList>
            <person name="Li B."/>
            <person name="Cai M."/>
            <person name="Nie G."/>
            <person name="Li W."/>
        </authorList>
    </citation>
    <scope>NUCLEOTIDE SEQUENCE</scope>
    <source>
        <strain evidence="2">XJ19-45</strain>
    </source>
</reference>
<dbReference type="SUPFAM" id="SSF53448">
    <property type="entry name" value="Nucleotide-diphospho-sugar transferases"/>
    <property type="match status" value="1"/>
</dbReference>
<dbReference type="PANTHER" id="PTHR43685:SF2">
    <property type="entry name" value="GLYCOSYLTRANSFERASE 2-LIKE DOMAIN-CONTAINING PROTEIN"/>
    <property type="match status" value="1"/>
</dbReference>
<keyword evidence="3" id="KW-1185">Reference proteome</keyword>
<evidence type="ECO:0000313" key="2">
    <source>
        <dbReference type="EMBL" id="MCP8888014.1"/>
    </source>
</evidence>
<dbReference type="EMBL" id="JAMWDU010000004">
    <property type="protein sequence ID" value="MCP8888014.1"/>
    <property type="molecule type" value="Genomic_DNA"/>
</dbReference>
<name>A0A9Q4AQF4_9HYPH</name>
<dbReference type="AlphaFoldDB" id="A0A9Q4AQF4"/>
<accession>A0A9Q4AQF4</accession>
<sequence>MAPADPGRSSSAPLVSVVMANYQAGDRIVAAMHAVLRQSMPNLELIVSDDASADDSLAHVRRLMREDGRVRLVTADDNGGPARARNRALDIARGRWIAIVDSDDLIHPERFERLLAAAEVWDADIIADDLLLFFEDGSAPRLLLGEDADAPFKVTAEQWIRSGTDATAALGYLKPLIRADSIGPLRYDEDLRIGEDHDLVLRLLLSGARMHVIPEPYYLYRRHSGSTSHRLSAADMQAMIDRQVALVQGPLDPRVLGAFSRRLRGLRQGLAYERLVESIKSRRVLDVITALAANPAHVGRLWRSFREGRQHRQALPPREVSPLFVLGAAGTTGASEVVPPYVPVALADWNAPRPRRIWRDLVARRGLGAIRCIPLDQAGRYAAGFIPEAEILPHHAAEDA</sequence>
<feature type="domain" description="Glycosyltransferase 2-like" evidence="1">
    <location>
        <begin position="16"/>
        <end position="137"/>
    </location>
</feature>
<comment type="caution">
    <text evidence="2">The sequence shown here is derived from an EMBL/GenBank/DDBJ whole genome shotgun (WGS) entry which is preliminary data.</text>
</comment>
<proteinExistence type="predicted"/>
<gene>
    <name evidence="2" type="ORF">NF348_12890</name>
</gene>
<dbReference type="InterPro" id="IPR029044">
    <property type="entry name" value="Nucleotide-diphossugar_trans"/>
</dbReference>
<dbReference type="InterPro" id="IPR050834">
    <property type="entry name" value="Glycosyltransf_2"/>
</dbReference>
<dbReference type="Proteomes" id="UP001060275">
    <property type="component" value="Unassembled WGS sequence"/>
</dbReference>
<evidence type="ECO:0000259" key="1">
    <source>
        <dbReference type="Pfam" id="PF00535"/>
    </source>
</evidence>
<dbReference type="PANTHER" id="PTHR43685">
    <property type="entry name" value="GLYCOSYLTRANSFERASE"/>
    <property type="match status" value="1"/>
</dbReference>
<dbReference type="InterPro" id="IPR001173">
    <property type="entry name" value="Glyco_trans_2-like"/>
</dbReference>
<organism evidence="2 3">
    <name type="scientific">Devosia ureilytica</name>
    <dbReference type="NCBI Taxonomy" id="2952754"/>
    <lineage>
        <taxon>Bacteria</taxon>
        <taxon>Pseudomonadati</taxon>
        <taxon>Pseudomonadota</taxon>
        <taxon>Alphaproteobacteria</taxon>
        <taxon>Hyphomicrobiales</taxon>
        <taxon>Devosiaceae</taxon>
        <taxon>Devosia</taxon>
    </lineage>
</organism>
<dbReference type="Gene3D" id="3.90.550.10">
    <property type="entry name" value="Spore Coat Polysaccharide Biosynthesis Protein SpsA, Chain A"/>
    <property type="match status" value="1"/>
</dbReference>